<organism evidence="3 4">
    <name type="scientific">Urochloa decumbens</name>
    <dbReference type="NCBI Taxonomy" id="240449"/>
    <lineage>
        <taxon>Eukaryota</taxon>
        <taxon>Viridiplantae</taxon>
        <taxon>Streptophyta</taxon>
        <taxon>Embryophyta</taxon>
        <taxon>Tracheophyta</taxon>
        <taxon>Spermatophyta</taxon>
        <taxon>Magnoliopsida</taxon>
        <taxon>Liliopsida</taxon>
        <taxon>Poales</taxon>
        <taxon>Poaceae</taxon>
        <taxon>PACMAD clade</taxon>
        <taxon>Panicoideae</taxon>
        <taxon>Panicodae</taxon>
        <taxon>Paniceae</taxon>
        <taxon>Melinidinae</taxon>
        <taxon>Urochloa</taxon>
    </lineage>
</organism>
<dbReference type="Proteomes" id="UP001497457">
    <property type="component" value="Chromosome 5rd"/>
</dbReference>
<keyword evidence="2" id="KW-0812">Transmembrane</keyword>
<reference evidence="3 4" key="2">
    <citation type="submission" date="2024-10" db="EMBL/GenBank/DDBJ databases">
        <authorList>
            <person name="Ryan C."/>
        </authorList>
    </citation>
    <scope>NUCLEOTIDE SEQUENCE [LARGE SCALE GENOMIC DNA]</scope>
</reference>
<dbReference type="EMBL" id="OZ075115">
    <property type="protein sequence ID" value="CAL5070376.1"/>
    <property type="molecule type" value="Genomic_DNA"/>
</dbReference>
<sequence length="498" mass="57186">MDDKAAHHGRNDAVGVVCISELVSSMTRELDYYWSLGEPLDDQLSPCMLYKVQQHIREVDRLAYEPFVVSVGPYHHGATAVQDIEKRKWGYLDFVLKLNCTKSLLDYLNEMDVLAQKARSCYSEDIVMDNEEFLQMLLLDGCFLLVALGGTTKIFESKQESSSSTVEEIHGENEGGCQENTESKGSEQGQDQVGQWFIKSVNHDLVLLENQIPFFIVKKLYELVSEGVMAAPPVEDGIVKNLEIALRFYPKAIQETNRPKHFHHLLHVCHIYFKPSKKPDEDHHYHVAPQYLKKFLSFGRKYLKLRPYRDDMEQSSSFKLESDYLESGQQLNRWRRVAQYLQAGVKFKKREYDNLDPHSLLDIKFSNGVMELPCLVIDEHTGTLFRNLIAFEQTCPQFGDDFTAYIVFLSQLTSMPEDVTLLACRGIVVHHLEADEMALCQTLEAHYQSRLNRWMAWLWLNHFSNPWLGLAAFAAAVVLVCTVVQTVFSILAYIKPPT</sequence>
<feature type="transmembrane region" description="Helical" evidence="2">
    <location>
        <begin position="467"/>
        <end position="494"/>
    </location>
</feature>
<keyword evidence="2" id="KW-1133">Transmembrane helix</keyword>
<evidence type="ECO:0000313" key="4">
    <source>
        <dbReference type="Proteomes" id="UP001497457"/>
    </source>
</evidence>
<name>A0ABC9F6A9_9POAL</name>
<gene>
    <name evidence="3" type="ORF">URODEC1_LOCUS102765</name>
</gene>
<evidence type="ECO:0000256" key="1">
    <source>
        <dbReference type="SAM" id="MobiDB-lite"/>
    </source>
</evidence>
<dbReference type="AlphaFoldDB" id="A0ABC9F6A9"/>
<proteinExistence type="predicted"/>
<protein>
    <submittedName>
        <fullName evidence="3">Uncharacterized protein</fullName>
    </submittedName>
</protein>
<reference evidence="4" key="1">
    <citation type="submission" date="2024-06" db="EMBL/GenBank/DDBJ databases">
        <authorList>
            <person name="Ryan C."/>
        </authorList>
    </citation>
    <scope>NUCLEOTIDE SEQUENCE [LARGE SCALE GENOMIC DNA]</scope>
</reference>
<feature type="region of interest" description="Disordered" evidence="1">
    <location>
        <begin position="159"/>
        <end position="187"/>
    </location>
</feature>
<evidence type="ECO:0000256" key="2">
    <source>
        <dbReference type="SAM" id="Phobius"/>
    </source>
</evidence>
<dbReference type="Pfam" id="PF03140">
    <property type="entry name" value="DUF247"/>
    <property type="match status" value="1"/>
</dbReference>
<accession>A0ABC9F6A9</accession>
<keyword evidence="4" id="KW-1185">Reference proteome</keyword>
<dbReference type="PANTHER" id="PTHR31170">
    <property type="entry name" value="BNAC04G53230D PROTEIN"/>
    <property type="match status" value="1"/>
</dbReference>
<dbReference type="InterPro" id="IPR004158">
    <property type="entry name" value="DUF247_pln"/>
</dbReference>
<keyword evidence="2" id="KW-0472">Membrane</keyword>
<evidence type="ECO:0000313" key="3">
    <source>
        <dbReference type="EMBL" id="CAL5070376.1"/>
    </source>
</evidence>
<dbReference type="PANTHER" id="PTHR31170:SF18">
    <property type="entry name" value="(WILD MALAYSIAN BANANA) HYPOTHETICAL PROTEIN"/>
    <property type="match status" value="1"/>
</dbReference>